<organism evidence="2 3">
    <name type="scientific">Gracilibacillus orientalis</name>
    <dbReference type="NCBI Taxonomy" id="334253"/>
    <lineage>
        <taxon>Bacteria</taxon>
        <taxon>Bacillati</taxon>
        <taxon>Bacillota</taxon>
        <taxon>Bacilli</taxon>
        <taxon>Bacillales</taxon>
        <taxon>Bacillaceae</taxon>
        <taxon>Gracilibacillus</taxon>
    </lineage>
</organism>
<dbReference type="GO" id="GO:0017057">
    <property type="term" value="F:6-phosphogluconolactonase activity"/>
    <property type="evidence" value="ECO:0007669"/>
    <property type="project" value="TreeGrafter"/>
</dbReference>
<accession>A0A1I4HJT3</accession>
<dbReference type="InterPro" id="IPR011048">
    <property type="entry name" value="Haem_d1_sf"/>
</dbReference>
<evidence type="ECO:0000313" key="3">
    <source>
        <dbReference type="Proteomes" id="UP000198565"/>
    </source>
</evidence>
<reference evidence="3" key="1">
    <citation type="submission" date="2016-10" db="EMBL/GenBank/DDBJ databases">
        <authorList>
            <person name="Varghese N."/>
            <person name="Submissions S."/>
        </authorList>
    </citation>
    <scope>NUCLEOTIDE SEQUENCE [LARGE SCALE GENOMIC DNA]</scope>
    <source>
        <strain evidence="3">CGMCC 1.4250</strain>
    </source>
</reference>
<protein>
    <submittedName>
        <fullName evidence="2">6-phosphogluconolactonase</fullName>
    </submittedName>
</protein>
<dbReference type="PANTHER" id="PTHR30344">
    <property type="entry name" value="6-PHOSPHOGLUCONOLACTONASE-RELATED"/>
    <property type="match status" value="1"/>
</dbReference>
<dbReference type="Proteomes" id="UP000198565">
    <property type="component" value="Unassembled WGS sequence"/>
</dbReference>
<dbReference type="SUPFAM" id="SSF51004">
    <property type="entry name" value="C-terminal (heme d1) domain of cytochrome cd1-nitrite reductase"/>
    <property type="match status" value="1"/>
</dbReference>
<evidence type="ECO:0000256" key="1">
    <source>
        <dbReference type="ARBA" id="ARBA00005564"/>
    </source>
</evidence>
<dbReference type="AlphaFoldDB" id="A0A1I4HJT3"/>
<dbReference type="PANTHER" id="PTHR30344:SF1">
    <property type="entry name" value="6-PHOSPHOGLUCONOLACTONASE"/>
    <property type="match status" value="1"/>
</dbReference>
<dbReference type="STRING" id="334253.SAMN04487943_101477"/>
<proteinExistence type="inferred from homology"/>
<dbReference type="Gene3D" id="2.130.10.10">
    <property type="entry name" value="YVTN repeat-like/Quinoprotein amine dehydrogenase"/>
    <property type="match status" value="1"/>
</dbReference>
<dbReference type="EMBL" id="FOTR01000001">
    <property type="protein sequence ID" value="SFL42384.1"/>
    <property type="molecule type" value="Genomic_DNA"/>
</dbReference>
<dbReference type="RefSeq" id="WP_175495287.1">
    <property type="nucleotide sequence ID" value="NZ_FOTR01000001.1"/>
</dbReference>
<dbReference type="Pfam" id="PF10282">
    <property type="entry name" value="Lactonase"/>
    <property type="match status" value="1"/>
</dbReference>
<dbReference type="InterPro" id="IPR019405">
    <property type="entry name" value="Lactonase_7-beta_prop"/>
</dbReference>
<keyword evidence="3" id="KW-1185">Reference proteome</keyword>
<name>A0A1I4HJT3_9BACI</name>
<sequence>MSSYKMFVGGYGQEEDEAIQVITYDFKKQSFKKLLAVKGIQSPSFLAIHPYLDTIYAVSEVDNGEVAGFQLDSQFIEVGRQSTKGSGPCYVHADEEGEFLLIANYGEGNISLHPLQEDGSVETCSDVVTLPIVHQEKNSHPHTCYPLGDQDTFLVTDLGQDSLSLFRLDRNQQRLIHVHSFELGMDKGARHIVVYQNRKFIYIANEFSSTVSVYRFNQEKLEIELIQEISTIPQDVVIDNYCADIHFSPDEHFLYVSNRGRDSITVFQVFTDGMLTFHDEVSTLGRWPRNFAVTPDGAFILVANEHSDMITVLKITSDGTLQQLPDKYEMIKPTCLKFLGGK</sequence>
<gene>
    <name evidence="2" type="ORF">SAMN04487943_101477</name>
</gene>
<dbReference type="InterPro" id="IPR050282">
    <property type="entry name" value="Cycloisomerase_2"/>
</dbReference>
<comment type="similarity">
    <text evidence="1">Belongs to the cycloisomerase 2 family.</text>
</comment>
<evidence type="ECO:0000313" key="2">
    <source>
        <dbReference type="EMBL" id="SFL42384.1"/>
    </source>
</evidence>
<dbReference type="InterPro" id="IPR015943">
    <property type="entry name" value="WD40/YVTN_repeat-like_dom_sf"/>
</dbReference>